<evidence type="ECO:0000259" key="13">
    <source>
        <dbReference type="PROSITE" id="PS50198"/>
    </source>
</evidence>
<keyword evidence="11 14" id="KW-0413">Isomerase</keyword>
<proteinExistence type="inferred from homology"/>
<evidence type="ECO:0000256" key="10">
    <source>
        <dbReference type="ARBA" id="ARBA00042775"/>
    </source>
</evidence>
<dbReference type="InterPro" id="IPR052029">
    <property type="entry name" value="PpiD_chaperone"/>
</dbReference>
<evidence type="ECO:0000256" key="12">
    <source>
        <dbReference type="SAM" id="Phobius"/>
    </source>
</evidence>
<name>A0A085WAB5_9BACT</name>
<comment type="similarity">
    <text evidence="8">Belongs to the PpiD chaperone family.</text>
</comment>
<dbReference type="SUPFAM" id="SSF109998">
    <property type="entry name" value="Triger factor/SurA peptide-binding domain-like"/>
    <property type="match status" value="1"/>
</dbReference>
<comment type="caution">
    <text evidence="14">The sequence shown here is derived from an EMBL/GenBank/DDBJ whole genome shotgun (WGS) entry which is preliminary data.</text>
</comment>
<dbReference type="RefSeq" id="WP_044193546.1">
    <property type="nucleotide sequence ID" value="NZ_JMCB01000013.1"/>
</dbReference>
<evidence type="ECO:0000256" key="3">
    <source>
        <dbReference type="ARBA" id="ARBA00022519"/>
    </source>
</evidence>
<dbReference type="Proteomes" id="UP000028725">
    <property type="component" value="Unassembled WGS sequence"/>
</dbReference>
<dbReference type="PANTHER" id="PTHR47529:SF1">
    <property type="entry name" value="PERIPLASMIC CHAPERONE PPID"/>
    <property type="match status" value="1"/>
</dbReference>
<dbReference type="EMBL" id="JMCB01000013">
    <property type="protein sequence ID" value="KFE64628.1"/>
    <property type="molecule type" value="Genomic_DNA"/>
</dbReference>
<sequence>MEEGLNLRKIVSLVFIIGIAVVFTLNFGPGSFSKSSGPQVTSVNTVANVNGKEIPLRDFLRSYNVQINNLRNRGTPIPESVARQYVAPQVVQNLVDVELVAQAAERYGIVPADAELVELIHRNTDFQKDGVFDFDQYRRALRDYYRLTETQYEDDLRRQLAAQKMLEVVRNGAVVSDDEVRVRYDKEANQAKLVFARFLPTMYADKVPAPTPAQVDEFKKAHQKEISEYYENNSFMYKQPERVKVRQILVKLPPGATAEQKAAAKDRANALRQDVTTGEKDFVAVAKERSEDPGTKATGGDLGWVERGSLEPALADAMFALAPGSVSEPIETTLGYHVVKVEEKQAASDKKLPDMENEIATTLYKQQAAKDLAKAEAEKALAAVKGGKTIPALFPPEKEGQPALQRFETEARPEAVETGTITAGAESVPFLGPAPALLTATFTAQGPQVLDQAYPAGEGFVIAQVTERKKANDADFQAKKEELREQARRAKQIEVEDSFIKALRKKGTVVTNTEAIESAIGAS</sequence>
<evidence type="ECO:0000256" key="2">
    <source>
        <dbReference type="ARBA" id="ARBA00022475"/>
    </source>
</evidence>
<dbReference type="AlphaFoldDB" id="A0A085WAB5"/>
<dbReference type="Gene3D" id="1.10.4030.10">
    <property type="entry name" value="Porin chaperone SurA, peptide-binding domain"/>
    <property type="match status" value="1"/>
</dbReference>
<protein>
    <recommendedName>
        <fullName evidence="9">Periplasmic chaperone PpiD</fullName>
    </recommendedName>
    <alternativeName>
        <fullName evidence="10">Periplasmic folding chaperone</fullName>
    </alternativeName>
</protein>
<evidence type="ECO:0000256" key="11">
    <source>
        <dbReference type="PROSITE-ProRule" id="PRU00278"/>
    </source>
</evidence>
<evidence type="ECO:0000256" key="7">
    <source>
        <dbReference type="ARBA" id="ARBA00023186"/>
    </source>
</evidence>
<dbReference type="PROSITE" id="PS50198">
    <property type="entry name" value="PPIC_PPIASE_2"/>
    <property type="match status" value="1"/>
</dbReference>
<dbReference type="InterPro" id="IPR027304">
    <property type="entry name" value="Trigger_fact/SurA_dom_sf"/>
</dbReference>
<evidence type="ECO:0000313" key="15">
    <source>
        <dbReference type="Proteomes" id="UP000028725"/>
    </source>
</evidence>
<evidence type="ECO:0000256" key="4">
    <source>
        <dbReference type="ARBA" id="ARBA00022692"/>
    </source>
</evidence>
<keyword evidence="7" id="KW-0143">Chaperone</keyword>
<keyword evidence="3" id="KW-0997">Cell inner membrane</keyword>
<dbReference type="STRING" id="394096.DB31_1646"/>
<keyword evidence="4 12" id="KW-0812">Transmembrane</keyword>
<dbReference type="InterPro" id="IPR000297">
    <property type="entry name" value="PPIase_PpiC"/>
</dbReference>
<dbReference type="OrthoDB" id="9812372at2"/>
<dbReference type="SUPFAM" id="SSF54534">
    <property type="entry name" value="FKBP-like"/>
    <property type="match status" value="1"/>
</dbReference>
<evidence type="ECO:0000256" key="6">
    <source>
        <dbReference type="ARBA" id="ARBA00023136"/>
    </source>
</evidence>
<evidence type="ECO:0000256" key="1">
    <source>
        <dbReference type="ARBA" id="ARBA00004382"/>
    </source>
</evidence>
<organism evidence="14 15">
    <name type="scientific">Hyalangium minutum</name>
    <dbReference type="NCBI Taxonomy" id="394096"/>
    <lineage>
        <taxon>Bacteria</taxon>
        <taxon>Pseudomonadati</taxon>
        <taxon>Myxococcota</taxon>
        <taxon>Myxococcia</taxon>
        <taxon>Myxococcales</taxon>
        <taxon>Cystobacterineae</taxon>
        <taxon>Archangiaceae</taxon>
        <taxon>Hyalangium</taxon>
    </lineage>
</organism>
<keyword evidence="5 12" id="KW-1133">Transmembrane helix</keyword>
<dbReference type="GO" id="GO:0003755">
    <property type="term" value="F:peptidyl-prolyl cis-trans isomerase activity"/>
    <property type="evidence" value="ECO:0007669"/>
    <property type="project" value="UniProtKB-KW"/>
</dbReference>
<evidence type="ECO:0000256" key="8">
    <source>
        <dbReference type="ARBA" id="ARBA00038408"/>
    </source>
</evidence>
<dbReference type="Gene3D" id="3.10.50.40">
    <property type="match status" value="1"/>
</dbReference>
<keyword evidence="11" id="KW-0697">Rotamase</keyword>
<evidence type="ECO:0000313" key="14">
    <source>
        <dbReference type="EMBL" id="KFE64628.1"/>
    </source>
</evidence>
<keyword evidence="15" id="KW-1185">Reference proteome</keyword>
<dbReference type="Pfam" id="PF00639">
    <property type="entry name" value="Rotamase"/>
    <property type="match status" value="1"/>
</dbReference>
<dbReference type="InterPro" id="IPR046357">
    <property type="entry name" value="PPIase_dom_sf"/>
</dbReference>
<keyword evidence="2" id="KW-1003">Cell membrane</keyword>
<feature type="transmembrane region" description="Helical" evidence="12">
    <location>
        <begin position="12"/>
        <end position="32"/>
    </location>
</feature>
<keyword evidence="6 12" id="KW-0472">Membrane</keyword>
<feature type="domain" description="PpiC" evidence="13">
    <location>
        <begin position="240"/>
        <end position="343"/>
    </location>
</feature>
<dbReference type="PANTHER" id="PTHR47529">
    <property type="entry name" value="PEPTIDYL-PROLYL CIS-TRANS ISOMERASE D"/>
    <property type="match status" value="1"/>
</dbReference>
<dbReference type="GO" id="GO:0005886">
    <property type="term" value="C:plasma membrane"/>
    <property type="evidence" value="ECO:0007669"/>
    <property type="project" value="UniProtKB-SubCell"/>
</dbReference>
<dbReference type="PATRIC" id="fig|394096.3.peg.5983"/>
<dbReference type="Pfam" id="PF13624">
    <property type="entry name" value="SurA_N_3"/>
    <property type="match status" value="1"/>
</dbReference>
<evidence type="ECO:0000256" key="5">
    <source>
        <dbReference type="ARBA" id="ARBA00022989"/>
    </source>
</evidence>
<evidence type="ECO:0000256" key="9">
    <source>
        <dbReference type="ARBA" id="ARBA00040743"/>
    </source>
</evidence>
<reference evidence="14 15" key="1">
    <citation type="submission" date="2014-04" db="EMBL/GenBank/DDBJ databases">
        <title>Genome assembly of Hyalangium minutum DSM 14724.</title>
        <authorList>
            <person name="Sharma G."/>
            <person name="Subramanian S."/>
        </authorList>
    </citation>
    <scope>NUCLEOTIDE SEQUENCE [LARGE SCALE GENOMIC DNA]</scope>
    <source>
        <strain evidence="14 15">DSM 14724</strain>
    </source>
</reference>
<comment type="subcellular location">
    <subcellularLocation>
        <location evidence="1">Cell inner membrane</location>
        <topology evidence="1">Single-pass type II membrane protein</topology>
        <orientation evidence="1">Periplasmic side</orientation>
    </subcellularLocation>
</comment>
<accession>A0A085WAB5</accession>
<gene>
    <name evidence="14" type="ORF">DB31_1646</name>
</gene>